<dbReference type="Pfam" id="PF01047">
    <property type="entry name" value="MarR"/>
    <property type="match status" value="1"/>
</dbReference>
<dbReference type="PANTHER" id="PTHR33164">
    <property type="entry name" value="TRANSCRIPTIONAL REGULATOR, MARR FAMILY"/>
    <property type="match status" value="1"/>
</dbReference>
<evidence type="ECO:0000313" key="6">
    <source>
        <dbReference type="Proteomes" id="UP001500618"/>
    </source>
</evidence>
<dbReference type="InterPro" id="IPR000835">
    <property type="entry name" value="HTH_MarR-typ"/>
</dbReference>
<dbReference type="Proteomes" id="UP001500618">
    <property type="component" value="Unassembled WGS sequence"/>
</dbReference>
<dbReference type="InterPro" id="IPR023187">
    <property type="entry name" value="Tscrpt_reg_MarR-type_CS"/>
</dbReference>
<proteinExistence type="predicted"/>
<dbReference type="InterPro" id="IPR036390">
    <property type="entry name" value="WH_DNA-bd_sf"/>
</dbReference>
<evidence type="ECO:0000313" key="5">
    <source>
        <dbReference type="EMBL" id="GAA1659601.1"/>
    </source>
</evidence>
<reference evidence="6" key="1">
    <citation type="journal article" date="2019" name="Int. J. Syst. Evol. Microbiol.">
        <title>The Global Catalogue of Microorganisms (GCM) 10K type strain sequencing project: providing services to taxonomists for standard genome sequencing and annotation.</title>
        <authorList>
            <consortium name="The Broad Institute Genomics Platform"/>
            <consortium name="The Broad Institute Genome Sequencing Center for Infectious Disease"/>
            <person name="Wu L."/>
            <person name="Ma J."/>
        </authorList>
    </citation>
    <scope>NUCLEOTIDE SEQUENCE [LARGE SCALE GENOMIC DNA]</scope>
    <source>
        <strain evidence="6">JCM 14718</strain>
    </source>
</reference>
<evidence type="ECO:0000256" key="3">
    <source>
        <dbReference type="ARBA" id="ARBA00023163"/>
    </source>
</evidence>
<dbReference type="PROSITE" id="PS50995">
    <property type="entry name" value="HTH_MARR_2"/>
    <property type="match status" value="1"/>
</dbReference>
<dbReference type="Gene3D" id="1.10.10.10">
    <property type="entry name" value="Winged helix-like DNA-binding domain superfamily/Winged helix DNA-binding domain"/>
    <property type="match status" value="1"/>
</dbReference>
<protein>
    <submittedName>
        <fullName evidence="5">MarR family transcriptional regulator</fullName>
    </submittedName>
</protein>
<dbReference type="EMBL" id="BAAANY010000002">
    <property type="protein sequence ID" value="GAA1659601.1"/>
    <property type="molecule type" value="Genomic_DNA"/>
</dbReference>
<keyword evidence="2" id="KW-0238">DNA-binding</keyword>
<evidence type="ECO:0000256" key="1">
    <source>
        <dbReference type="ARBA" id="ARBA00023015"/>
    </source>
</evidence>
<evidence type="ECO:0000259" key="4">
    <source>
        <dbReference type="PROSITE" id="PS50995"/>
    </source>
</evidence>
<keyword evidence="6" id="KW-1185">Reference proteome</keyword>
<feature type="domain" description="HTH marR-type" evidence="4">
    <location>
        <begin position="28"/>
        <end position="161"/>
    </location>
</feature>
<dbReference type="SMART" id="SM00347">
    <property type="entry name" value="HTH_MARR"/>
    <property type="match status" value="1"/>
</dbReference>
<evidence type="ECO:0000256" key="2">
    <source>
        <dbReference type="ARBA" id="ARBA00023125"/>
    </source>
</evidence>
<dbReference type="PROSITE" id="PS01117">
    <property type="entry name" value="HTH_MARR_1"/>
    <property type="match status" value="1"/>
</dbReference>
<comment type="caution">
    <text evidence="5">The sequence shown here is derived from an EMBL/GenBank/DDBJ whole genome shotgun (WGS) entry which is preliminary data.</text>
</comment>
<keyword evidence="3" id="KW-0804">Transcription</keyword>
<gene>
    <name evidence="5" type="ORF">GCM10009765_06200</name>
</gene>
<dbReference type="PANTHER" id="PTHR33164:SF101">
    <property type="entry name" value="TRANSCRIPTIONAL REPRESSOR MPRA"/>
    <property type="match status" value="1"/>
</dbReference>
<organism evidence="5 6">
    <name type="scientific">Fodinicola feengrottensis</name>
    <dbReference type="NCBI Taxonomy" id="435914"/>
    <lineage>
        <taxon>Bacteria</taxon>
        <taxon>Bacillati</taxon>
        <taxon>Actinomycetota</taxon>
        <taxon>Actinomycetes</taxon>
        <taxon>Mycobacteriales</taxon>
        <taxon>Fodinicola</taxon>
    </lineage>
</organism>
<accession>A0ABP4RU08</accession>
<dbReference type="InterPro" id="IPR036388">
    <property type="entry name" value="WH-like_DNA-bd_sf"/>
</dbReference>
<dbReference type="SUPFAM" id="SSF46785">
    <property type="entry name" value="Winged helix' DNA-binding domain"/>
    <property type="match status" value="1"/>
</dbReference>
<sequence>MESGAGLPFDPIQRAGDIWARRYGPAEAMRVATSVMRVQQILLARYDAVLRPYEITFARYEALVLLDFSRTGSLSLKTIGERLQVHPTSVTNIIDRLVTAGLVARRRNPDDGRGVLATLTDTGRDVVRRATKDLMAIDFGLDALDDQDRSLLFERLRDVRSAAGDFTSSE</sequence>
<dbReference type="RefSeq" id="WP_425551880.1">
    <property type="nucleotide sequence ID" value="NZ_BAAANY010000002.1"/>
</dbReference>
<dbReference type="InterPro" id="IPR039422">
    <property type="entry name" value="MarR/SlyA-like"/>
</dbReference>
<name>A0ABP4RU08_9ACTN</name>
<keyword evidence="1" id="KW-0805">Transcription regulation</keyword>